<dbReference type="Proteomes" id="UP001383192">
    <property type="component" value="Unassembled WGS sequence"/>
</dbReference>
<dbReference type="EMBL" id="JAYKXP010000062">
    <property type="protein sequence ID" value="KAK7032619.1"/>
    <property type="molecule type" value="Genomic_DNA"/>
</dbReference>
<evidence type="ECO:0000313" key="3">
    <source>
        <dbReference type="EMBL" id="KAK7032619.1"/>
    </source>
</evidence>
<protein>
    <submittedName>
        <fullName evidence="3">Uncharacterized protein</fullName>
    </submittedName>
</protein>
<accession>A0AAW0BZZ9</accession>
<evidence type="ECO:0000313" key="4">
    <source>
        <dbReference type="Proteomes" id="UP001383192"/>
    </source>
</evidence>
<sequence length="252" mass="28357">MKRNIPLDSRSKDSSPKRPRVHFANEVLASTTMYTSSKRQANIRASEKLTKFFKEKTEDPQTSSQQWLEDLCRDRGVEPDDGERTQEDIGQAFPSRSMTYTGSVVDEPVSSPQALGESQEIAQDAASHQLLGEEDEIGQMLVKDVNVDDDVRRPIENNNAAILDLESRLAQEESKNHELARQLTAAEEAVADHDTKLTRLESELASVREEFVDAGKMREAAQNEAHRLGEEVGELKRDFTEFKRKLAQLADS</sequence>
<dbReference type="AlphaFoldDB" id="A0AAW0BZZ9"/>
<name>A0AAW0BZZ9_9AGAR</name>
<organism evidence="3 4">
    <name type="scientific">Paramarasmius palmivorus</name>
    <dbReference type="NCBI Taxonomy" id="297713"/>
    <lineage>
        <taxon>Eukaryota</taxon>
        <taxon>Fungi</taxon>
        <taxon>Dikarya</taxon>
        <taxon>Basidiomycota</taxon>
        <taxon>Agaricomycotina</taxon>
        <taxon>Agaricomycetes</taxon>
        <taxon>Agaricomycetidae</taxon>
        <taxon>Agaricales</taxon>
        <taxon>Marasmiineae</taxon>
        <taxon>Marasmiaceae</taxon>
        <taxon>Paramarasmius</taxon>
    </lineage>
</organism>
<feature type="coiled-coil region" evidence="1">
    <location>
        <begin position="155"/>
        <end position="238"/>
    </location>
</feature>
<evidence type="ECO:0000256" key="1">
    <source>
        <dbReference type="SAM" id="Coils"/>
    </source>
</evidence>
<dbReference type="Gene3D" id="1.20.5.340">
    <property type="match status" value="1"/>
</dbReference>
<comment type="caution">
    <text evidence="3">The sequence shown here is derived from an EMBL/GenBank/DDBJ whole genome shotgun (WGS) entry which is preliminary data.</text>
</comment>
<feature type="region of interest" description="Disordered" evidence="2">
    <location>
        <begin position="1"/>
        <end position="24"/>
    </location>
</feature>
<keyword evidence="4" id="KW-1185">Reference proteome</keyword>
<evidence type="ECO:0000256" key="2">
    <source>
        <dbReference type="SAM" id="MobiDB-lite"/>
    </source>
</evidence>
<keyword evidence="1" id="KW-0175">Coiled coil</keyword>
<proteinExistence type="predicted"/>
<gene>
    <name evidence="3" type="ORF">VNI00_012882</name>
</gene>
<reference evidence="3 4" key="1">
    <citation type="submission" date="2024-01" db="EMBL/GenBank/DDBJ databases">
        <title>A draft genome for a cacao thread blight-causing isolate of Paramarasmius palmivorus.</title>
        <authorList>
            <person name="Baruah I.K."/>
            <person name="Bukari Y."/>
            <person name="Amoako-Attah I."/>
            <person name="Meinhardt L.W."/>
            <person name="Bailey B.A."/>
            <person name="Cohen S.P."/>
        </authorList>
    </citation>
    <scope>NUCLEOTIDE SEQUENCE [LARGE SCALE GENOMIC DNA]</scope>
    <source>
        <strain evidence="3 4">GH-12</strain>
    </source>
</reference>